<dbReference type="PANTHER" id="PTHR12300">
    <property type="entry name" value="HVA22-LIKE PROTEINS"/>
    <property type="match status" value="1"/>
</dbReference>
<feature type="chain" id="PRO_5042204827" description="HVA22-like protein" evidence="2">
    <location>
        <begin position="23"/>
        <end position="127"/>
    </location>
</feature>
<comment type="caution">
    <text evidence="3">The sequence shown here is derived from an EMBL/GenBank/DDBJ whole genome shotgun (WGS) entry which is preliminary data.</text>
</comment>
<dbReference type="EMBL" id="JARAOO010000002">
    <property type="protein sequence ID" value="KAJ7978563.1"/>
    <property type="molecule type" value="Genomic_DNA"/>
</dbReference>
<dbReference type="KEGG" id="qsa:O6P43_002073"/>
<evidence type="ECO:0000256" key="2">
    <source>
        <dbReference type="SAM" id="SignalP"/>
    </source>
</evidence>
<dbReference type="Proteomes" id="UP001163823">
    <property type="component" value="Chromosome 2"/>
</dbReference>
<accession>A0AAD7VK13</accession>
<dbReference type="Pfam" id="PF03134">
    <property type="entry name" value="TB2_DP1_HVA22"/>
    <property type="match status" value="1"/>
</dbReference>
<dbReference type="AlphaFoldDB" id="A0AAD7VK13"/>
<comment type="subcellular location">
    <subcellularLocation>
        <location evidence="1">Membrane</location>
        <topology evidence="1">Multi-pass membrane protein</topology>
    </subcellularLocation>
</comment>
<protein>
    <recommendedName>
        <fullName evidence="1">HVA22-like protein</fullName>
    </recommendedName>
</protein>
<feature type="signal peptide" evidence="2">
    <location>
        <begin position="1"/>
        <end position="22"/>
    </location>
</feature>
<comment type="similarity">
    <text evidence="1">Belongs to the DP1 family.</text>
</comment>
<gene>
    <name evidence="3" type="ORF">O6P43_002073</name>
</gene>
<dbReference type="InterPro" id="IPR004345">
    <property type="entry name" value="TB2_DP1_HVA22"/>
</dbReference>
<evidence type="ECO:0000256" key="1">
    <source>
        <dbReference type="RuleBase" id="RU362006"/>
    </source>
</evidence>
<keyword evidence="2" id="KW-0732">Signal</keyword>
<dbReference type="GO" id="GO:0016020">
    <property type="term" value="C:membrane"/>
    <property type="evidence" value="ECO:0007669"/>
    <property type="project" value="UniProtKB-SubCell"/>
</dbReference>
<organism evidence="3 4">
    <name type="scientific">Quillaja saponaria</name>
    <name type="common">Soap bark tree</name>
    <dbReference type="NCBI Taxonomy" id="32244"/>
    <lineage>
        <taxon>Eukaryota</taxon>
        <taxon>Viridiplantae</taxon>
        <taxon>Streptophyta</taxon>
        <taxon>Embryophyta</taxon>
        <taxon>Tracheophyta</taxon>
        <taxon>Spermatophyta</taxon>
        <taxon>Magnoliopsida</taxon>
        <taxon>eudicotyledons</taxon>
        <taxon>Gunneridae</taxon>
        <taxon>Pentapetalae</taxon>
        <taxon>rosids</taxon>
        <taxon>fabids</taxon>
        <taxon>Fabales</taxon>
        <taxon>Quillajaceae</taxon>
        <taxon>Quillaja</taxon>
    </lineage>
</organism>
<proteinExistence type="inferred from homology"/>
<dbReference type="PANTHER" id="PTHR12300:SF117">
    <property type="entry name" value="LP05237P-RELATED"/>
    <property type="match status" value="1"/>
</dbReference>
<evidence type="ECO:0000313" key="4">
    <source>
        <dbReference type="Proteomes" id="UP001163823"/>
    </source>
</evidence>
<keyword evidence="4" id="KW-1185">Reference proteome</keyword>
<evidence type="ECO:0000313" key="3">
    <source>
        <dbReference type="EMBL" id="KAJ7978563.1"/>
    </source>
</evidence>
<reference evidence="3" key="1">
    <citation type="journal article" date="2023" name="Science">
        <title>Elucidation of the pathway for biosynthesis of saponin adjuvants from the soapbark tree.</title>
        <authorList>
            <person name="Reed J."/>
            <person name="Orme A."/>
            <person name="El-Demerdash A."/>
            <person name="Owen C."/>
            <person name="Martin L.B.B."/>
            <person name="Misra R.C."/>
            <person name="Kikuchi S."/>
            <person name="Rejzek M."/>
            <person name="Martin A.C."/>
            <person name="Harkess A."/>
            <person name="Leebens-Mack J."/>
            <person name="Louveau T."/>
            <person name="Stephenson M.J."/>
            <person name="Osbourn A."/>
        </authorList>
    </citation>
    <scope>NUCLEOTIDE SEQUENCE</scope>
    <source>
        <strain evidence="3">S10</strain>
    </source>
</reference>
<sequence>MMGSFLSRALLIIAATFTVLERFGDTCISWLPLYSEAKLAFFVYLWYPKTKGSTHVYNSFFRPYMMKHETEIDHSLWELRIKFKEIAMLFWQKALNYSQRGVFDILHYVSNSQSASRSHAADQVPSL</sequence>
<name>A0AAD7VK13_QUISA</name>